<gene>
    <name evidence="2" type="ORF">Q8791_29550</name>
</gene>
<evidence type="ECO:0008006" key="4">
    <source>
        <dbReference type="Google" id="ProtNLM"/>
    </source>
</evidence>
<keyword evidence="3" id="KW-1185">Reference proteome</keyword>
<dbReference type="EMBL" id="JAUZMY010000048">
    <property type="protein sequence ID" value="MEE2041377.1"/>
    <property type="molecule type" value="Genomic_DNA"/>
</dbReference>
<feature type="transmembrane region" description="Helical" evidence="1">
    <location>
        <begin position="179"/>
        <end position="200"/>
    </location>
</feature>
<accession>A0ABU7KHA2</accession>
<dbReference type="RefSeq" id="WP_330095137.1">
    <property type="nucleotide sequence ID" value="NZ_JAUZMY010000048.1"/>
</dbReference>
<organism evidence="2 3">
    <name type="scientific">Nocardiopsis codii</name>
    <dbReference type="NCBI Taxonomy" id="3065942"/>
    <lineage>
        <taxon>Bacteria</taxon>
        <taxon>Bacillati</taxon>
        <taxon>Actinomycetota</taxon>
        <taxon>Actinomycetes</taxon>
        <taxon>Streptosporangiales</taxon>
        <taxon>Nocardiopsidaceae</taxon>
        <taxon>Nocardiopsis</taxon>
    </lineage>
</organism>
<comment type="caution">
    <text evidence="2">The sequence shown here is derived from an EMBL/GenBank/DDBJ whole genome shotgun (WGS) entry which is preliminary data.</text>
</comment>
<proteinExistence type="predicted"/>
<evidence type="ECO:0000313" key="3">
    <source>
        <dbReference type="Proteomes" id="UP001356095"/>
    </source>
</evidence>
<keyword evidence="1" id="KW-0472">Membrane</keyword>
<keyword evidence="1" id="KW-1133">Transmembrane helix</keyword>
<feature type="transmembrane region" description="Helical" evidence="1">
    <location>
        <begin position="39"/>
        <end position="57"/>
    </location>
</feature>
<evidence type="ECO:0000256" key="1">
    <source>
        <dbReference type="SAM" id="Phobius"/>
    </source>
</evidence>
<feature type="transmembrane region" description="Helical" evidence="1">
    <location>
        <begin position="149"/>
        <end position="167"/>
    </location>
</feature>
<sequence length="226" mass="24387">MIPQGDPHPSNPRPPSLLWFARLQIYRDNHPRAFTRRTLGFLFLLMSSTALTAFDTAGGPWRLGATLGLILLVLCAVLVAVSTMTSAPAGAAGRTDPVAGYTRFPPDADPAKLAESWRLVREGRLGPDPETNRLGRIVVEQELGNRSTAAALVLFLSVALLNTFQGVDRLLLDGVSPLVVVLLGLAAVMVGLAIATPFLAPRRRRRVEAFRDAYDKDAQEAPETPA</sequence>
<feature type="transmembrane region" description="Helical" evidence="1">
    <location>
        <begin position="63"/>
        <end position="81"/>
    </location>
</feature>
<evidence type="ECO:0000313" key="2">
    <source>
        <dbReference type="EMBL" id="MEE2041377.1"/>
    </source>
</evidence>
<dbReference type="Proteomes" id="UP001356095">
    <property type="component" value="Unassembled WGS sequence"/>
</dbReference>
<reference evidence="2 3" key="1">
    <citation type="submission" date="2023-08" db="EMBL/GenBank/DDBJ databases">
        <authorList>
            <person name="Girao M."/>
            <person name="Carvalho M.F."/>
        </authorList>
    </citation>
    <scope>NUCLEOTIDE SEQUENCE [LARGE SCALE GENOMIC DNA]</scope>
    <source>
        <strain evidence="2 3">CT-R113</strain>
    </source>
</reference>
<protein>
    <recommendedName>
        <fullName evidence="4">Integral membrane protein</fullName>
    </recommendedName>
</protein>
<name>A0ABU7KHA2_9ACTN</name>
<keyword evidence="1" id="KW-0812">Transmembrane</keyword>